<organism evidence="2">
    <name type="scientific">uncultured Thermomicrobiales bacterium</name>
    <dbReference type="NCBI Taxonomy" id="1645740"/>
    <lineage>
        <taxon>Bacteria</taxon>
        <taxon>Pseudomonadati</taxon>
        <taxon>Thermomicrobiota</taxon>
        <taxon>Thermomicrobia</taxon>
        <taxon>Thermomicrobiales</taxon>
        <taxon>environmental samples</taxon>
    </lineage>
</organism>
<evidence type="ECO:0000313" key="2">
    <source>
        <dbReference type="EMBL" id="CAA9565264.1"/>
    </source>
</evidence>
<feature type="non-terminal residue" evidence="2">
    <location>
        <position position="61"/>
    </location>
</feature>
<proteinExistence type="predicted"/>
<feature type="compositionally biased region" description="Basic residues" evidence="1">
    <location>
        <begin position="45"/>
        <end position="61"/>
    </location>
</feature>
<feature type="non-terminal residue" evidence="2">
    <location>
        <position position="1"/>
    </location>
</feature>
<reference evidence="2" key="1">
    <citation type="submission" date="2020-02" db="EMBL/GenBank/DDBJ databases">
        <authorList>
            <person name="Meier V. D."/>
        </authorList>
    </citation>
    <scope>NUCLEOTIDE SEQUENCE</scope>
    <source>
        <strain evidence="2">AVDCRST_MAG70</strain>
    </source>
</reference>
<evidence type="ECO:0000256" key="1">
    <source>
        <dbReference type="SAM" id="MobiDB-lite"/>
    </source>
</evidence>
<gene>
    <name evidence="2" type="ORF">AVDCRST_MAG70-1985</name>
</gene>
<feature type="region of interest" description="Disordered" evidence="1">
    <location>
        <begin position="1"/>
        <end position="61"/>
    </location>
</feature>
<sequence>WSGRDGFGHACPGAGELIGSPAPGSVTGWRTGEEDHVHARETRRSTQRRSPWRSPRSGRRP</sequence>
<name>A0A6J4V2C7_9BACT</name>
<dbReference type="EMBL" id="CADCWH010000317">
    <property type="protein sequence ID" value="CAA9565264.1"/>
    <property type="molecule type" value="Genomic_DNA"/>
</dbReference>
<accession>A0A6J4V2C7</accession>
<feature type="compositionally biased region" description="Basic and acidic residues" evidence="1">
    <location>
        <begin position="31"/>
        <end position="44"/>
    </location>
</feature>
<dbReference type="AlphaFoldDB" id="A0A6J4V2C7"/>
<protein>
    <submittedName>
        <fullName evidence="2">Uncharacterized protein</fullName>
    </submittedName>
</protein>